<dbReference type="AlphaFoldDB" id="A0A9D4HI14"/>
<name>A0A9D4HI14_DREPO</name>
<proteinExistence type="predicted"/>
<evidence type="ECO:0000313" key="1">
    <source>
        <dbReference type="EMBL" id="KAH3718234.1"/>
    </source>
</evidence>
<dbReference type="Proteomes" id="UP000828390">
    <property type="component" value="Unassembled WGS sequence"/>
</dbReference>
<evidence type="ECO:0000313" key="2">
    <source>
        <dbReference type="Proteomes" id="UP000828390"/>
    </source>
</evidence>
<gene>
    <name evidence="1" type="ORF">DPMN_061034</name>
</gene>
<organism evidence="1 2">
    <name type="scientific">Dreissena polymorpha</name>
    <name type="common">Zebra mussel</name>
    <name type="synonym">Mytilus polymorpha</name>
    <dbReference type="NCBI Taxonomy" id="45954"/>
    <lineage>
        <taxon>Eukaryota</taxon>
        <taxon>Metazoa</taxon>
        <taxon>Spiralia</taxon>
        <taxon>Lophotrochozoa</taxon>
        <taxon>Mollusca</taxon>
        <taxon>Bivalvia</taxon>
        <taxon>Autobranchia</taxon>
        <taxon>Heteroconchia</taxon>
        <taxon>Euheterodonta</taxon>
        <taxon>Imparidentia</taxon>
        <taxon>Neoheterodontei</taxon>
        <taxon>Myida</taxon>
        <taxon>Dreissenoidea</taxon>
        <taxon>Dreissenidae</taxon>
        <taxon>Dreissena</taxon>
    </lineage>
</organism>
<sequence length="99" mass="11482">MSELTTAEESLQRTDLKSRVRELKTYVCTNLQRPVRKFTMHVRELTTHGCRSSQRTALGIREFTTHVRELTMHVRELTTDGFRKLTTHGCSRLQADFGS</sequence>
<comment type="caution">
    <text evidence="1">The sequence shown here is derived from an EMBL/GenBank/DDBJ whole genome shotgun (WGS) entry which is preliminary data.</text>
</comment>
<protein>
    <submittedName>
        <fullName evidence="1">Uncharacterized protein</fullName>
    </submittedName>
</protein>
<keyword evidence="2" id="KW-1185">Reference proteome</keyword>
<dbReference type="EMBL" id="JAIWYP010000013">
    <property type="protein sequence ID" value="KAH3718234.1"/>
    <property type="molecule type" value="Genomic_DNA"/>
</dbReference>
<accession>A0A9D4HI14</accession>
<reference evidence="1" key="2">
    <citation type="submission" date="2020-11" db="EMBL/GenBank/DDBJ databases">
        <authorList>
            <person name="McCartney M.A."/>
            <person name="Auch B."/>
            <person name="Kono T."/>
            <person name="Mallez S."/>
            <person name="Becker A."/>
            <person name="Gohl D.M."/>
            <person name="Silverstein K.A.T."/>
            <person name="Koren S."/>
            <person name="Bechman K.B."/>
            <person name="Herman A."/>
            <person name="Abrahante J.E."/>
            <person name="Garbe J."/>
        </authorList>
    </citation>
    <scope>NUCLEOTIDE SEQUENCE</scope>
    <source>
        <strain evidence="1">Duluth1</strain>
        <tissue evidence="1">Whole animal</tissue>
    </source>
</reference>
<reference evidence="1" key="1">
    <citation type="journal article" date="2019" name="bioRxiv">
        <title>The Genome of the Zebra Mussel, Dreissena polymorpha: A Resource for Invasive Species Research.</title>
        <authorList>
            <person name="McCartney M.A."/>
            <person name="Auch B."/>
            <person name="Kono T."/>
            <person name="Mallez S."/>
            <person name="Zhang Y."/>
            <person name="Obille A."/>
            <person name="Becker A."/>
            <person name="Abrahante J.E."/>
            <person name="Garbe J."/>
            <person name="Badalamenti J.P."/>
            <person name="Herman A."/>
            <person name="Mangelson H."/>
            <person name="Liachko I."/>
            <person name="Sullivan S."/>
            <person name="Sone E.D."/>
            <person name="Koren S."/>
            <person name="Silverstein K.A.T."/>
            <person name="Beckman K.B."/>
            <person name="Gohl D.M."/>
        </authorList>
    </citation>
    <scope>NUCLEOTIDE SEQUENCE</scope>
    <source>
        <strain evidence="1">Duluth1</strain>
        <tissue evidence="1">Whole animal</tissue>
    </source>
</reference>